<dbReference type="KEGG" id="gfu:KM031_22135"/>
<gene>
    <name evidence="1" type="ORF">KM031_22135</name>
</gene>
<evidence type="ECO:0000313" key="1">
    <source>
        <dbReference type="EMBL" id="QWK93148.1"/>
    </source>
</evidence>
<evidence type="ECO:0008006" key="3">
    <source>
        <dbReference type="Google" id="ProtNLM"/>
    </source>
</evidence>
<accession>A0A975PCL2</accession>
<keyword evidence="1" id="KW-0614">Plasmid</keyword>
<protein>
    <recommendedName>
        <fullName evidence="3">YtkA-like domain-containing protein</fullName>
    </recommendedName>
</protein>
<dbReference type="RefSeq" id="WP_215507481.1">
    <property type="nucleotide sequence ID" value="NZ_CP076366.1"/>
</dbReference>
<reference evidence="1" key="1">
    <citation type="submission" date="2021-06" db="EMBL/GenBank/DDBJ databases">
        <authorList>
            <person name="Lee C.-S."/>
            <person name="Jin L."/>
        </authorList>
    </citation>
    <scope>NUCLEOTIDE SEQUENCE</scope>
    <source>
        <strain evidence="1">Con5</strain>
        <plasmid evidence="1">p5</plasmid>
    </source>
</reference>
<geneLocation type="plasmid" evidence="1 2">
    <name>p5</name>
</geneLocation>
<keyword evidence="2" id="KW-1185">Reference proteome</keyword>
<organism evidence="1 2">
    <name type="scientific">Gemmobacter fulvus</name>
    <dbReference type="NCBI Taxonomy" id="2840474"/>
    <lineage>
        <taxon>Bacteria</taxon>
        <taxon>Pseudomonadati</taxon>
        <taxon>Pseudomonadota</taxon>
        <taxon>Alphaproteobacteria</taxon>
        <taxon>Rhodobacterales</taxon>
        <taxon>Paracoccaceae</taxon>
        <taxon>Gemmobacter</taxon>
    </lineage>
</organism>
<name>A0A975PCL2_9RHOB</name>
<sequence length="142" mass="15365">MKTRVLAILVALGVLGFVGAFIWAAMRPPASVPISSGGVAPTASVSEMLPDGRIDVQVYATGNRDVRMDIQFVPDADTTESIDMRPDVNFAMVEMHMDGFTPPLELVEAGVWRVNLKLPMAGLWLVNVGFGEEFAEVQFDAP</sequence>
<evidence type="ECO:0000313" key="2">
    <source>
        <dbReference type="Proteomes" id="UP000679352"/>
    </source>
</evidence>
<dbReference type="EMBL" id="CP076366">
    <property type="protein sequence ID" value="QWK93148.1"/>
    <property type="molecule type" value="Genomic_DNA"/>
</dbReference>
<proteinExistence type="predicted"/>
<dbReference type="AlphaFoldDB" id="A0A975PCL2"/>
<dbReference type="Proteomes" id="UP000679352">
    <property type="component" value="Plasmid p5"/>
</dbReference>